<dbReference type="STRING" id="178035.A0A154NZD9"/>
<evidence type="ECO:0000256" key="2">
    <source>
        <dbReference type="ARBA" id="ARBA00022676"/>
    </source>
</evidence>
<evidence type="ECO:0000256" key="1">
    <source>
        <dbReference type="ARBA" id="ARBA00009995"/>
    </source>
</evidence>
<dbReference type="AlphaFoldDB" id="A0A154NZD9"/>
<accession>A0A154NZD9</accession>
<dbReference type="OrthoDB" id="5835829at2759"/>
<keyword evidence="5" id="KW-0732">Signal</keyword>
<evidence type="ECO:0000256" key="5">
    <source>
        <dbReference type="SAM" id="SignalP"/>
    </source>
</evidence>
<dbReference type="SUPFAM" id="SSF53756">
    <property type="entry name" value="UDP-Glycosyltransferase/glycogen phosphorylase"/>
    <property type="match status" value="1"/>
</dbReference>
<evidence type="ECO:0000256" key="3">
    <source>
        <dbReference type="ARBA" id="ARBA00022679"/>
    </source>
</evidence>
<dbReference type="InterPro" id="IPR002213">
    <property type="entry name" value="UDP_glucos_trans"/>
</dbReference>
<evidence type="ECO:0000256" key="4">
    <source>
        <dbReference type="SAM" id="MobiDB-lite"/>
    </source>
</evidence>
<proteinExistence type="inferred from homology"/>
<keyword evidence="2" id="KW-0328">Glycosyltransferase</keyword>
<gene>
    <name evidence="6" type="ORF">WN55_09751</name>
</gene>
<feature type="compositionally biased region" description="Polar residues" evidence="4">
    <location>
        <begin position="584"/>
        <end position="601"/>
    </location>
</feature>
<dbReference type="Pfam" id="PF00201">
    <property type="entry name" value="UDPGT"/>
    <property type="match status" value="1"/>
</dbReference>
<dbReference type="Proteomes" id="UP000076502">
    <property type="component" value="Unassembled WGS sequence"/>
</dbReference>
<dbReference type="PANTHER" id="PTHR48043:SF145">
    <property type="entry name" value="FI06409P-RELATED"/>
    <property type="match status" value="1"/>
</dbReference>
<feature type="region of interest" description="Disordered" evidence="4">
    <location>
        <begin position="564"/>
        <end position="601"/>
    </location>
</feature>
<organism evidence="6 7">
    <name type="scientific">Dufourea novaeangliae</name>
    <name type="common">Sweat bee</name>
    <dbReference type="NCBI Taxonomy" id="178035"/>
    <lineage>
        <taxon>Eukaryota</taxon>
        <taxon>Metazoa</taxon>
        <taxon>Ecdysozoa</taxon>
        <taxon>Arthropoda</taxon>
        <taxon>Hexapoda</taxon>
        <taxon>Insecta</taxon>
        <taxon>Pterygota</taxon>
        <taxon>Neoptera</taxon>
        <taxon>Endopterygota</taxon>
        <taxon>Hymenoptera</taxon>
        <taxon>Apocrita</taxon>
        <taxon>Aculeata</taxon>
        <taxon>Apoidea</taxon>
        <taxon>Anthophila</taxon>
        <taxon>Halictidae</taxon>
        <taxon>Rophitinae</taxon>
        <taxon>Dufourea</taxon>
    </lineage>
</organism>
<comment type="similarity">
    <text evidence="1">Belongs to the UDP-glycosyltransferase family.</text>
</comment>
<name>A0A154NZD9_DUFNO</name>
<keyword evidence="3 6" id="KW-0808">Transferase</keyword>
<sequence>MSVLVKFCACLCLVHVAVSSTLSAPPQSAVVVAFEDVYDMSLLANTLSDEGIDTTLIIPASNEPDLYETLIDVEVVTVRVESAHVDESAYSDSRAIKICEAFLNDDEIARKMSELQPTFAIFPALRHDGCLIPWTRNIRSIPVIWTRNRDEEVYVFEYMGAALPVQSDGFWTRLRTSFSRRSIFSAARDKYAAYALRIAGKYLPDTGLNLDNLYADVRLILWGADVLLRSDFAPLTQLIVEVGCHHCRGAHPLQEDLHKSLIEFRLGTIVALLDKSYEKLIIELAQKLPQGRDGQAVVWKSMHRQSSVLPKNLFVRLTDDRQDLIGYGRTRVVLSHCADPELLESGFHGTPVICFPRNAHESKNTARAVQLGFARSAEDMPAISGEETANTVNHIHESMDYRENARRVSLAIRDRINPAVDRLIYWLRYTARTKDGNLEFLTAIRPARTANEDLQFFLGLFVGKLDVIAAVFMGLDVDGFESVQIDADTIGFIEAGTDASRSIKLDTGTIGPIKPEADTTEFIEPDAVLDLYNPTKVASDLQNRVWVKTTPAFTSHITQFQRGYSLQHNFPKQPDTQKERRKSAQQIESENPSLKSPPETN</sequence>
<protein>
    <submittedName>
        <fullName evidence="6">UDP-glucuronosyltransferase 2A1</fullName>
    </submittedName>
</protein>
<dbReference type="EMBL" id="KQ434783">
    <property type="protein sequence ID" value="KZC04952.1"/>
    <property type="molecule type" value="Genomic_DNA"/>
</dbReference>
<feature type="chain" id="PRO_5007599161" evidence="5">
    <location>
        <begin position="20"/>
        <end position="601"/>
    </location>
</feature>
<keyword evidence="7" id="KW-1185">Reference proteome</keyword>
<dbReference type="InterPro" id="IPR050271">
    <property type="entry name" value="UDP-glycosyltransferase"/>
</dbReference>
<dbReference type="Gene3D" id="3.40.50.2000">
    <property type="entry name" value="Glycogen Phosphorylase B"/>
    <property type="match status" value="1"/>
</dbReference>
<feature type="signal peptide" evidence="5">
    <location>
        <begin position="1"/>
        <end position="19"/>
    </location>
</feature>
<dbReference type="PANTHER" id="PTHR48043">
    <property type="entry name" value="EG:EG0003.4 PROTEIN-RELATED"/>
    <property type="match status" value="1"/>
</dbReference>
<evidence type="ECO:0000313" key="6">
    <source>
        <dbReference type="EMBL" id="KZC04952.1"/>
    </source>
</evidence>
<dbReference type="GO" id="GO:0008194">
    <property type="term" value="F:UDP-glycosyltransferase activity"/>
    <property type="evidence" value="ECO:0007669"/>
    <property type="project" value="InterPro"/>
</dbReference>
<evidence type="ECO:0000313" key="7">
    <source>
        <dbReference type="Proteomes" id="UP000076502"/>
    </source>
</evidence>
<reference evidence="6 7" key="1">
    <citation type="submission" date="2015-07" db="EMBL/GenBank/DDBJ databases">
        <title>The genome of Dufourea novaeangliae.</title>
        <authorList>
            <person name="Pan H."/>
            <person name="Kapheim K."/>
        </authorList>
    </citation>
    <scope>NUCLEOTIDE SEQUENCE [LARGE SCALE GENOMIC DNA]</scope>
    <source>
        <strain evidence="6">0120121106</strain>
        <tissue evidence="6">Whole body</tissue>
    </source>
</reference>